<proteinExistence type="predicted"/>
<dbReference type="InterPro" id="IPR012338">
    <property type="entry name" value="Beta-lactam/transpept-like"/>
</dbReference>
<dbReference type="Proteomes" id="UP001595453">
    <property type="component" value="Unassembled WGS sequence"/>
</dbReference>
<dbReference type="EMBL" id="JBHRSD010000014">
    <property type="protein sequence ID" value="MFC3032738.1"/>
    <property type="molecule type" value="Genomic_DNA"/>
</dbReference>
<accession>A0ABV7CJQ3</accession>
<keyword evidence="4" id="KW-1185">Reference proteome</keyword>
<organism evidence="3 4">
    <name type="scientific">Pseudoalteromonas fenneropenaei</name>
    <dbReference type="NCBI Taxonomy" id="1737459"/>
    <lineage>
        <taxon>Bacteria</taxon>
        <taxon>Pseudomonadati</taxon>
        <taxon>Pseudomonadota</taxon>
        <taxon>Gammaproteobacteria</taxon>
        <taxon>Alteromonadales</taxon>
        <taxon>Pseudoalteromonadaceae</taxon>
        <taxon>Pseudoalteromonas</taxon>
    </lineage>
</organism>
<reference evidence="4" key="1">
    <citation type="journal article" date="2019" name="Int. J. Syst. Evol. Microbiol.">
        <title>The Global Catalogue of Microorganisms (GCM) 10K type strain sequencing project: providing services to taxonomists for standard genome sequencing and annotation.</title>
        <authorList>
            <consortium name="The Broad Institute Genomics Platform"/>
            <consortium name="The Broad Institute Genome Sequencing Center for Infectious Disease"/>
            <person name="Wu L."/>
            <person name="Ma J."/>
        </authorList>
    </citation>
    <scope>NUCLEOTIDE SEQUENCE [LARGE SCALE GENOMIC DNA]</scope>
    <source>
        <strain evidence="4">KCTC 42730</strain>
    </source>
</reference>
<keyword evidence="1" id="KW-0732">Signal</keyword>
<dbReference type="InterPro" id="IPR050491">
    <property type="entry name" value="AmpC-like"/>
</dbReference>
<dbReference type="Gene3D" id="3.40.710.10">
    <property type="entry name" value="DD-peptidase/beta-lactamase superfamily"/>
    <property type="match status" value="1"/>
</dbReference>
<name>A0ABV7CJQ3_9GAMM</name>
<evidence type="ECO:0000259" key="2">
    <source>
        <dbReference type="Pfam" id="PF00144"/>
    </source>
</evidence>
<keyword evidence="3" id="KW-0378">Hydrolase</keyword>
<gene>
    <name evidence="3" type="ORF">ACFOEE_09415</name>
</gene>
<dbReference type="RefSeq" id="WP_377123535.1">
    <property type="nucleotide sequence ID" value="NZ_JBHRSD010000014.1"/>
</dbReference>
<dbReference type="SUPFAM" id="SSF56601">
    <property type="entry name" value="beta-lactamase/transpeptidase-like"/>
    <property type="match status" value="1"/>
</dbReference>
<protein>
    <submittedName>
        <fullName evidence="3">Serine hydrolase domain-containing protein</fullName>
        <ecNumber evidence="3">3.-.-.-</ecNumber>
    </submittedName>
</protein>
<evidence type="ECO:0000313" key="3">
    <source>
        <dbReference type="EMBL" id="MFC3032738.1"/>
    </source>
</evidence>
<sequence>MKSLLVGTLVAISFSYIHSSDAATLAEGANYIDTFVSETQGLGPGFGIVIVGAEEVYLNKVWGFRNAAKQLPLTTTTPIYIASQTKAYVGLVAAFLDRQGLLKLGSPLSQFWPTTSFPTGFDAGKWTLRDLLSHQVPLNAELITELEAYYSEIAAADYPALLSITATSRPVGFDYDNLGYNLYAAILQQATGKSWRTWLNEVIFKPFAMAHTSSKTSDFAADSLSWHHIWQGQTLGYATLAPKPDALMQSAGGIVTSTSDMAKWLQLNLSKGSQHITAEMLTLAHTSMVKRDEKQRNSYEMPCAGYSLGWNICELDGTPVYIHGGGYTGAQSLMALVPALNLGFAAFGNSDNLTGLQALRIFKQLMLFLNDDPETASWRTRRLAIYPENVDKWLKHREQKYHSSLSDPKWQNWAFTPDAKTLARYNGIYLGRSPYFKIAISNCEQTLLAKLGDTEISLKPATASLFGGFKLSRGVPIPFAAPEPFEFKLDQNGDAVALKWRDEWLTKQPNLEQK</sequence>
<dbReference type="PANTHER" id="PTHR46825">
    <property type="entry name" value="D-ALANYL-D-ALANINE-CARBOXYPEPTIDASE/ENDOPEPTIDASE AMPH"/>
    <property type="match status" value="1"/>
</dbReference>
<dbReference type="InterPro" id="IPR001466">
    <property type="entry name" value="Beta-lactam-related"/>
</dbReference>
<comment type="caution">
    <text evidence="3">The sequence shown here is derived from an EMBL/GenBank/DDBJ whole genome shotgun (WGS) entry which is preliminary data.</text>
</comment>
<dbReference type="PANTHER" id="PTHR46825:SF9">
    <property type="entry name" value="BETA-LACTAMASE-RELATED DOMAIN-CONTAINING PROTEIN"/>
    <property type="match status" value="1"/>
</dbReference>
<feature type="domain" description="Beta-lactamase-related" evidence="2">
    <location>
        <begin position="42"/>
        <end position="353"/>
    </location>
</feature>
<dbReference type="Pfam" id="PF00144">
    <property type="entry name" value="Beta-lactamase"/>
    <property type="match status" value="1"/>
</dbReference>
<dbReference type="EC" id="3.-.-.-" evidence="3"/>
<feature type="signal peptide" evidence="1">
    <location>
        <begin position="1"/>
        <end position="22"/>
    </location>
</feature>
<feature type="chain" id="PRO_5047027595" evidence="1">
    <location>
        <begin position="23"/>
        <end position="514"/>
    </location>
</feature>
<dbReference type="GO" id="GO:0016787">
    <property type="term" value="F:hydrolase activity"/>
    <property type="evidence" value="ECO:0007669"/>
    <property type="project" value="UniProtKB-KW"/>
</dbReference>
<evidence type="ECO:0000313" key="4">
    <source>
        <dbReference type="Proteomes" id="UP001595453"/>
    </source>
</evidence>
<evidence type="ECO:0000256" key="1">
    <source>
        <dbReference type="SAM" id="SignalP"/>
    </source>
</evidence>